<keyword evidence="2" id="KW-1185">Reference proteome</keyword>
<dbReference type="RefSeq" id="WP_356954871.1">
    <property type="nucleotide sequence ID" value="NZ_JBEYBD010000003.1"/>
</dbReference>
<gene>
    <name evidence="1" type="ORF">ABZ510_03880</name>
</gene>
<dbReference type="EMBL" id="JBEYBF010000002">
    <property type="protein sequence ID" value="MEU1950977.1"/>
    <property type="molecule type" value="Genomic_DNA"/>
</dbReference>
<accession>A0ABV2WJC9</accession>
<protein>
    <submittedName>
        <fullName evidence="1">Uncharacterized protein</fullName>
    </submittedName>
</protein>
<evidence type="ECO:0000313" key="2">
    <source>
        <dbReference type="Proteomes" id="UP001550628"/>
    </source>
</evidence>
<dbReference type="Proteomes" id="UP001550628">
    <property type="component" value="Unassembled WGS sequence"/>
</dbReference>
<reference evidence="1 2" key="1">
    <citation type="submission" date="2024-06" db="EMBL/GenBank/DDBJ databases">
        <title>The Natural Products Discovery Center: Release of the First 8490 Sequenced Strains for Exploring Actinobacteria Biosynthetic Diversity.</title>
        <authorList>
            <person name="Kalkreuter E."/>
            <person name="Kautsar S.A."/>
            <person name="Yang D."/>
            <person name="Bader C.D."/>
            <person name="Teijaro C.N."/>
            <person name="Fluegel L."/>
            <person name="Davis C.M."/>
            <person name="Simpson J.R."/>
            <person name="Lauterbach L."/>
            <person name="Steele A.D."/>
            <person name="Gui C."/>
            <person name="Meng S."/>
            <person name="Li G."/>
            <person name="Viehrig K."/>
            <person name="Ye F."/>
            <person name="Su P."/>
            <person name="Kiefer A.F."/>
            <person name="Nichols A."/>
            <person name="Cepeda A.J."/>
            <person name="Yan W."/>
            <person name="Fan B."/>
            <person name="Jiang Y."/>
            <person name="Adhikari A."/>
            <person name="Zheng C.-J."/>
            <person name="Schuster L."/>
            <person name="Cowan T.M."/>
            <person name="Smanski M.J."/>
            <person name="Chevrette M.G."/>
            <person name="De Carvalho L.P.S."/>
            <person name="Shen B."/>
        </authorList>
    </citation>
    <scope>NUCLEOTIDE SEQUENCE [LARGE SCALE GENOMIC DNA]</scope>
    <source>
        <strain evidence="1 2">NPDC019708</strain>
    </source>
</reference>
<comment type="caution">
    <text evidence="1">The sequence shown here is derived from an EMBL/GenBank/DDBJ whole genome shotgun (WGS) entry which is preliminary data.</text>
</comment>
<proteinExistence type="predicted"/>
<organism evidence="1 2">
    <name type="scientific">Nocardia rhamnosiphila</name>
    <dbReference type="NCBI Taxonomy" id="426716"/>
    <lineage>
        <taxon>Bacteria</taxon>
        <taxon>Bacillati</taxon>
        <taxon>Actinomycetota</taxon>
        <taxon>Actinomycetes</taxon>
        <taxon>Mycobacteriales</taxon>
        <taxon>Nocardiaceae</taxon>
        <taxon>Nocardia</taxon>
    </lineage>
</organism>
<name>A0ABV2WJC9_9NOCA</name>
<evidence type="ECO:0000313" key="1">
    <source>
        <dbReference type="EMBL" id="MEU1950977.1"/>
    </source>
</evidence>
<sequence length="78" mass="8289">MQGVTLLWRAPGVVRARAVLTALHVAPLGLAYQHFDPGEHNVAVITVYTTLLLLMTAVRGGPPPAPGHLQDYPDPTPA</sequence>